<evidence type="ECO:0000256" key="4">
    <source>
        <dbReference type="ARBA" id="ARBA00022837"/>
    </source>
</evidence>
<evidence type="ECO:0000259" key="8">
    <source>
        <dbReference type="PROSITE" id="PS51162"/>
    </source>
</evidence>
<evidence type="ECO:0000256" key="7">
    <source>
        <dbReference type="PROSITE-ProRule" id="PRU00500"/>
    </source>
</evidence>
<organism evidence="9 10">
    <name type="scientific">Ridgeia piscesae</name>
    <name type="common">Tubeworm</name>
    <dbReference type="NCBI Taxonomy" id="27915"/>
    <lineage>
        <taxon>Eukaryota</taxon>
        <taxon>Metazoa</taxon>
        <taxon>Spiralia</taxon>
        <taxon>Lophotrochozoa</taxon>
        <taxon>Annelida</taxon>
        <taxon>Polychaeta</taxon>
        <taxon>Sedentaria</taxon>
        <taxon>Canalipalpata</taxon>
        <taxon>Sabellida</taxon>
        <taxon>Siboglinidae</taxon>
        <taxon>Ridgeia</taxon>
    </lineage>
</organism>
<sequence length="298" mass="35098">MTNSEDSQTECINKKFLRQLHRFERQQKQQQKMKQREPKDFRTRSQHLKALTRKYIANYDKTMRNKFKHIQVSFDYSNNRKDKMVGKHFYNRVVEKHEKECTSKELEEMGHRLLDWFRLEQAEALSHHKEKRNSKKKELRDASECICQAPVTWQFRQFDHNADGQLSESELRYIEHNGYEHCVAPFINACDYNKDTRLSEREWCCCFASILPPCLTAKNKVTALVSSGVKKVLVGAYVPQCDANGFYTPMQCHSSIGQCWCVNKHGHEIRNTRTSGELNCGENRHHSRSSGHNDHVKE</sequence>
<accession>A0AAD9NH06</accession>
<feature type="domain" description="Thyroglobulin type-1" evidence="8">
    <location>
        <begin position="211"/>
        <end position="280"/>
    </location>
</feature>
<dbReference type="PROSITE" id="PS00018">
    <property type="entry name" value="EF_HAND_1"/>
    <property type="match status" value="1"/>
</dbReference>
<dbReference type="CDD" id="cd00191">
    <property type="entry name" value="TY"/>
    <property type="match status" value="1"/>
</dbReference>
<dbReference type="Proteomes" id="UP001209878">
    <property type="component" value="Unassembled WGS sequence"/>
</dbReference>
<evidence type="ECO:0000256" key="5">
    <source>
        <dbReference type="ARBA" id="ARBA00023157"/>
    </source>
</evidence>
<evidence type="ECO:0000313" key="10">
    <source>
        <dbReference type="Proteomes" id="UP001209878"/>
    </source>
</evidence>
<dbReference type="InterPro" id="IPR019577">
    <property type="entry name" value="SPARC/Testican_Ca-bd-dom"/>
</dbReference>
<dbReference type="Pfam" id="PF10591">
    <property type="entry name" value="SPARC_Ca_bdg"/>
    <property type="match status" value="1"/>
</dbReference>
<feature type="disulfide bond" evidence="7">
    <location>
        <begin position="252"/>
        <end position="259"/>
    </location>
</feature>
<dbReference type="InterPro" id="IPR011992">
    <property type="entry name" value="EF-hand-dom_pair"/>
</dbReference>
<dbReference type="Pfam" id="PF00086">
    <property type="entry name" value="Thyroglobulin_1"/>
    <property type="match status" value="1"/>
</dbReference>
<dbReference type="Gene3D" id="4.10.800.10">
    <property type="entry name" value="Thyroglobulin type-1"/>
    <property type="match status" value="1"/>
</dbReference>
<keyword evidence="4" id="KW-0106">Calcium</keyword>
<keyword evidence="6" id="KW-0325">Glycoprotein</keyword>
<comment type="subcellular location">
    <subcellularLocation>
        <location evidence="1">Secreted</location>
    </subcellularLocation>
</comment>
<dbReference type="SMART" id="SM00211">
    <property type="entry name" value="TY"/>
    <property type="match status" value="1"/>
</dbReference>
<evidence type="ECO:0000256" key="6">
    <source>
        <dbReference type="ARBA" id="ARBA00023180"/>
    </source>
</evidence>
<dbReference type="GO" id="GO:0005518">
    <property type="term" value="F:collagen binding"/>
    <property type="evidence" value="ECO:0007669"/>
    <property type="project" value="TreeGrafter"/>
</dbReference>
<evidence type="ECO:0000256" key="1">
    <source>
        <dbReference type="ARBA" id="ARBA00004613"/>
    </source>
</evidence>
<keyword evidence="5 7" id="KW-1015">Disulfide bond</keyword>
<evidence type="ECO:0000256" key="2">
    <source>
        <dbReference type="ARBA" id="ARBA00022525"/>
    </source>
</evidence>
<dbReference type="PROSITE" id="PS00484">
    <property type="entry name" value="THYROGLOBULIN_1_1"/>
    <property type="match status" value="1"/>
</dbReference>
<dbReference type="PROSITE" id="PS51162">
    <property type="entry name" value="THYROGLOBULIN_1_2"/>
    <property type="match status" value="1"/>
</dbReference>
<dbReference type="Gene3D" id="1.10.238.10">
    <property type="entry name" value="EF-hand"/>
    <property type="match status" value="1"/>
</dbReference>
<dbReference type="InterPro" id="IPR018247">
    <property type="entry name" value="EF_Hand_1_Ca_BS"/>
</dbReference>
<reference evidence="9" key="1">
    <citation type="journal article" date="2023" name="Mol. Biol. Evol.">
        <title>Third-Generation Sequencing Reveals the Adaptive Role of the Epigenome in Three Deep-Sea Polychaetes.</title>
        <authorList>
            <person name="Perez M."/>
            <person name="Aroh O."/>
            <person name="Sun Y."/>
            <person name="Lan Y."/>
            <person name="Juniper S.K."/>
            <person name="Young C.R."/>
            <person name="Angers B."/>
            <person name="Qian P.Y."/>
        </authorList>
    </citation>
    <scope>NUCLEOTIDE SEQUENCE</scope>
    <source>
        <strain evidence="9">R07B-5</strain>
    </source>
</reference>
<keyword evidence="2" id="KW-0964">Secreted</keyword>
<name>A0AAD9NH06_RIDPI</name>
<dbReference type="SUPFAM" id="SSF57610">
    <property type="entry name" value="Thyroglobulin type-1 domain"/>
    <property type="match status" value="1"/>
</dbReference>
<keyword evidence="10" id="KW-1185">Reference proteome</keyword>
<dbReference type="InterPro" id="IPR036857">
    <property type="entry name" value="Thyroglobulin_1_sf"/>
</dbReference>
<dbReference type="InterPro" id="IPR000716">
    <property type="entry name" value="Thyroglobulin_1"/>
</dbReference>
<dbReference type="PANTHER" id="PTHR13866:SF30">
    <property type="match status" value="1"/>
</dbReference>
<proteinExistence type="predicted"/>
<dbReference type="SUPFAM" id="SSF47473">
    <property type="entry name" value="EF-hand"/>
    <property type="match status" value="1"/>
</dbReference>
<evidence type="ECO:0000313" key="9">
    <source>
        <dbReference type="EMBL" id="KAK2167951.1"/>
    </source>
</evidence>
<gene>
    <name evidence="9" type="ORF">NP493_1252g00024</name>
</gene>
<dbReference type="FunFam" id="4.10.800.10:FF:000001">
    <property type="entry name" value="Testican-3 isoform 2"/>
    <property type="match status" value="1"/>
</dbReference>
<protein>
    <recommendedName>
        <fullName evidence="8">Thyroglobulin type-1 domain-containing protein</fullName>
    </recommendedName>
</protein>
<dbReference type="GO" id="GO:0050840">
    <property type="term" value="F:extracellular matrix binding"/>
    <property type="evidence" value="ECO:0007669"/>
    <property type="project" value="TreeGrafter"/>
</dbReference>
<dbReference type="PANTHER" id="PTHR13866">
    <property type="entry name" value="SPARC OSTEONECTIN"/>
    <property type="match status" value="1"/>
</dbReference>
<dbReference type="EMBL" id="JAODUO010001251">
    <property type="protein sequence ID" value="KAK2167951.1"/>
    <property type="molecule type" value="Genomic_DNA"/>
</dbReference>
<dbReference type="GO" id="GO:0005615">
    <property type="term" value="C:extracellular space"/>
    <property type="evidence" value="ECO:0007669"/>
    <property type="project" value="TreeGrafter"/>
</dbReference>
<comment type="caution">
    <text evidence="7">Lacks conserved residue(s) required for the propagation of feature annotation.</text>
</comment>
<evidence type="ECO:0000256" key="3">
    <source>
        <dbReference type="ARBA" id="ARBA00022729"/>
    </source>
</evidence>
<dbReference type="GO" id="GO:0005509">
    <property type="term" value="F:calcium ion binding"/>
    <property type="evidence" value="ECO:0007669"/>
    <property type="project" value="InterPro"/>
</dbReference>
<dbReference type="AlphaFoldDB" id="A0AAD9NH06"/>
<keyword evidence="3" id="KW-0732">Signal</keyword>
<comment type="caution">
    <text evidence="9">The sequence shown here is derived from an EMBL/GenBank/DDBJ whole genome shotgun (WGS) entry which is preliminary data.</text>
</comment>